<gene>
    <name evidence="2" type="ORF">RRG08_047108</name>
</gene>
<sequence length="84" mass="9074">MDGGGIRGKAWRVGKRSRPGLGRLQSEVPANQDLRCVDHRPAQATDTLGLLPDRLIGITGAELRSSSHWSGDQHSSWELGAGWS</sequence>
<organism evidence="2 3">
    <name type="scientific">Elysia crispata</name>
    <name type="common">lettuce slug</name>
    <dbReference type="NCBI Taxonomy" id="231223"/>
    <lineage>
        <taxon>Eukaryota</taxon>
        <taxon>Metazoa</taxon>
        <taxon>Spiralia</taxon>
        <taxon>Lophotrochozoa</taxon>
        <taxon>Mollusca</taxon>
        <taxon>Gastropoda</taxon>
        <taxon>Heterobranchia</taxon>
        <taxon>Euthyneura</taxon>
        <taxon>Panpulmonata</taxon>
        <taxon>Sacoglossa</taxon>
        <taxon>Placobranchoidea</taxon>
        <taxon>Plakobranchidae</taxon>
        <taxon>Elysia</taxon>
    </lineage>
</organism>
<reference evidence="2" key="1">
    <citation type="journal article" date="2023" name="G3 (Bethesda)">
        <title>A reference genome for the long-term kleptoplast-retaining sea slug Elysia crispata morphotype clarki.</title>
        <authorList>
            <person name="Eastman K.E."/>
            <person name="Pendleton A.L."/>
            <person name="Shaikh M.A."/>
            <person name="Suttiyut T."/>
            <person name="Ogas R."/>
            <person name="Tomko P."/>
            <person name="Gavelis G."/>
            <person name="Widhalm J.R."/>
            <person name="Wisecaver J.H."/>
        </authorList>
    </citation>
    <scope>NUCLEOTIDE SEQUENCE</scope>
    <source>
        <strain evidence="2">ECLA1</strain>
    </source>
</reference>
<evidence type="ECO:0000313" key="3">
    <source>
        <dbReference type="Proteomes" id="UP001283361"/>
    </source>
</evidence>
<name>A0AAE1AP65_9GAST</name>
<dbReference type="EMBL" id="JAWDGP010001480">
    <property type="protein sequence ID" value="KAK3791200.1"/>
    <property type="molecule type" value="Genomic_DNA"/>
</dbReference>
<feature type="region of interest" description="Disordered" evidence="1">
    <location>
        <begin position="1"/>
        <end position="29"/>
    </location>
</feature>
<evidence type="ECO:0000256" key="1">
    <source>
        <dbReference type="SAM" id="MobiDB-lite"/>
    </source>
</evidence>
<dbReference type="Proteomes" id="UP001283361">
    <property type="component" value="Unassembled WGS sequence"/>
</dbReference>
<proteinExistence type="predicted"/>
<feature type="compositionally biased region" description="Low complexity" evidence="1">
    <location>
        <begin position="66"/>
        <end position="77"/>
    </location>
</feature>
<protein>
    <submittedName>
        <fullName evidence="2">Uncharacterized protein</fullName>
    </submittedName>
</protein>
<feature type="compositionally biased region" description="Basic residues" evidence="1">
    <location>
        <begin position="9"/>
        <end position="18"/>
    </location>
</feature>
<keyword evidence="3" id="KW-1185">Reference proteome</keyword>
<evidence type="ECO:0000313" key="2">
    <source>
        <dbReference type="EMBL" id="KAK3791200.1"/>
    </source>
</evidence>
<accession>A0AAE1AP65</accession>
<dbReference type="AlphaFoldDB" id="A0AAE1AP65"/>
<feature type="region of interest" description="Disordered" evidence="1">
    <location>
        <begin position="65"/>
        <end position="84"/>
    </location>
</feature>
<comment type="caution">
    <text evidence="2">The sequence shown here is derived from an EMBL/GenBank/DDBJ whole genome shotgun (WGS) entry which is preliminary data.</text>
</comment>